<evidence type="ECO:0000313" key="12">
    <source>
        <dbReference type="RefSeq" id="XP_013404925.1"/>
    </source>
</evidence>
<evidence type="ECO:0000256" key="8">
    <source>
        <dbReference type="ARBA" id="ARBA00073815"/>
    </source>
</evidence>
<dbReference type="Proteomes" id="UP000085678">
    <property type="component" value="Unplaced"/>
</dbReference>
<comment type="cofactor">
    <cofactor evidence="2">
        <name>Mg(2+)</name>
        <dbReference type="ChEBI" id="CHEBI:18420"/>
    </cofactor>
</comment>
<sequence>MATITELTVKDVRFPTSLEAHGSDAMHADPDYSCAYVIFKTDSKLEGHGLTFSLGRGNDLVCNSIKYMGRMVVGKKVSDIFDNFGIFWEKLVNDTQFRWLGPEKGVVHLATAGIVNALWDMWAKMEGKPLWKLLVDMEPEKLVSTMDFRYLSDALTPEEALAILKKNQSTKAEREKELLSKGYPAYTTSAGWLGYSEERIKKLCQEAMAEGFTKFKVKVGADLKDDIRRCRVIREQIGYDKVLMTDANQRWDVQQSIDWMKQLAEFKPLWIEEPTSPDDIMGHAAIAKALKPYGIGVATGEMCQNRVMFKQFIVEGAMQFCQIDSCRLGGVNEILVVLLMAYKYRVPVCPHGGGVGLCEYINHLCIFDYICVSASMENRVTEYVDHLHEHFKSPCVVKDGCYTVPKDPGYSAEMKEESLLEYEYPSGSVWKKLFAEGKFTPE</sequence>
<dbReference type="Pfam" id="PF02746">
    <property type="entry name" value="MR_MLE_N"/>
    <property type="match status" value="1"/>
</dbReference>
<dbReference type="InterPro" id="IPR013341">
    <property type="entry name" value="Mandelate_racemase_N_dom"/>
</dbReference>
<dbReference type="STRING" id="7574.A0A1S3J3E9"/>
<dbReference type="SUPFAM" id="SSF51604">
    <property type="entry name" value="Enolase C-terminal domain-like"/>
    <property type="match status" value="1"/>
</dbReference>
<dbReference type="InterPro" id="IPR029017">
    <property type="entry name" value="Enolase-like_N"/>
</dbReference>
<dbReference type="Gene3D" id="3.20.20.120">
    <property type="entry name" value="Enolase-like C-terminal domain"/>
    <property type="match status" value="1"/>
</dbReference>
<comment type="catalytic activity">
    <reaction evidence="1">
        <text>L-fuconate = 2-dehydro-3-deoxy-L-fuconate + H2O</text>
        <dbReference type="Rhea" id="RHEA:22772"/>
        <dbReference type="ChEBI" id="CHEBI:15377"/>
        <dbReference type="ChEBI" id="CHEBI:21291"/>
        <dbReference type="ChEBI" id="CHEBI:37448"/>
        <dbReference type="EC" id="4.2.1.68"/>
    </reaction>
</comment>
<dbReference type="CDD" id="cd03324">
    <property type="entry name" value="rTSbeta_L-fuconate_dehydratase"/>
    <property type="match status" value="1"/>
</dbReference>
<reference evidence="12" key="1">
    <citation type="submission" date="2025-08" db="UniProtKB">
        <authorList>
            <consortium name="RefSeq"/>
        </authorList>
    </citation>
    <scope>IDENTIFICATION</scope>
    <source>
        <tissue evidence="12">Gonads</tissue>
    </source>
</reference>
<evidence type="ECO:0000256" key="6">
    <source>
        <dbReference type="ARBA" id="ARBA00023239"/>
    </source>
</evidence>
<dbReference type="SFLD" id="SFLDF00111">
    <property type="entry name" value="L-fuconate_dehydratase"/>
    <property type="match status" value="1"/>
</dbReference>
<dbReference type="SFLD" id="SFLDG00179">
    <property type="entry name" value="mandelate_racemase"/>
    <property type="match status" value="1"/>
</dbReference>
<dbReference type="GO" id="GO:0050023">
    <property type="term" value="F:L-fuconate dehydratase activity"/>
    <property type="evidence" value="ECO:0007669"/>
    <property type="project" value="UniProtKB-EC"/>
</dbReference>
<gene>
    <name evidence="12" type="primary">LOC106169841</name>
</gene>
<dbReference type="GO" id="GO:0000287">
    <property type="term" value="F:magnesium ion binding"/>
    <property type="evidence" value="ECO:0007669"/>
    <property type="project" value="TreeGrafter"/>
</dbReference>
<dbReference type="SUPFAM" id="SSF54826">
    <property type="entry name" value="Enolase N-terminal domain-like"/>
    <property type="match status" value="1"/>
</dbReference>
<evidence type="ECO:0000256" key="4">
    <source>
        <dbReference type="ARBA" id="ARBA00022723"/>
    </source>
</evidence>
<dbReference type="FunFam" id="3.20.20.120:FF:000007">
    <property type="entry name" value="Mitochondrial enolase superfamily member 1"/>
    <property type="match status" value="1"/>
</dbReference>
<evidence type="ECO:0000256" key="3">
    <source>
        <dbReference type="ARBA" id="ARBA00013142"/>
    </source>
</evidence>
<evidence type="ECO:0000313" key="11">
    <source>
        <dbReference type="Proteomes" id="UP000085678"/>
    </source>
</evidence>
<evidence type="ECO:0000256" key="5">
    <source>
        <dbReference type="ARBA" id="ARBA00022842"/>
    </source>
</evidence>
<dbReference type="GeneID" id="106169841"/>
<name>A0A1S3J3E9_LINAN</name>
<dbReference type="PANTHER" id="PTHR13794:SF58">
    <property type="entry name" value="MITOCHONDRIAL ENOLASE SUPERFAMILY MEMBER 1"/>
    <property type="match status" value="1"/>
</dbReference>
<dbReference type="EC" id="4.2.1.68" evidence="3"/>
<dbReference type="Pfam" id="PF13378">
    <property type="entry name" value="MR_MLE_C"/>
    <property type="match status" value="1"/>
</dbReference>
<feature type="domain" description="Mandelate racemase/muconate lactonizing enzyme C-terminal" evidence="10">
    <location>
        <begin position="197"/>
        <end position="293"/>
    </location>
</feature>
<dbReference type="RefSeq" id="XP_013404925.1">
    <property type="nucleotide sequence ID" value="XM_013549471.1"/>
</dbReference>
<keyword evidence="4" id="KW-0479">Metal-binding</keyword>
<dbReference type="SMART" id="SM00922">
    <property type="entry name" value="MR_MLE"/>
    <property type="match status" value="1"/>
</dbReference>
<dbReference type="OrthoDB" id="14161at2759"/>
<dbReference type="InterPro" id="IPR029065">
    <property type="entry name" value="Enolase_C-like"/>
</dbReference>
<dbReference type="AlphaFoldDB" id="A0A1S3J3E9"/>
<evidence type="ECO:0000256" key="1">
    <source>
        <dbReference type="ARBA" id="ARBA00001737"/>
    </source>
</evidence>
<dbReference type="PANTHER" id="PTHR13794">
    <property type="entry name" value="ENOLASE SUPERFAMILY, MANDELATE RACEMASE"/>
    <property type="match status" value="1"/>
</dbReference>
<dbReference type="InterPro" id="IPR034610">
    <property type="entry name" value="L-fuconate_dehydratase"/>
</dbReference>
<dbReference type="SFLD" id="SFLDS00001">
    <property type="entry name" value="Enolase"/>
    <property type="match status" value="1"/>
</dbReference>
<keyword evidence="6" id="KW-0456">Lyase</keyword>
<dbReference type="KEGG" id="lak:106169841"/>
<comment type="similarity">
    <text evidence="7">Belongs to the mandelate racemase/muconate lactonizing enzyme family. ENOSF1 subfamily.</text>
</comment>
<evidence type="ECO:0000256" key="2">
    <source>
        <dbReference type="ARBA" id="ARBA00001946"/>
    </source>
</evidence>
<organism evidence="11 12">
    <name type="scientific">Lingula anatina</name>
    <name type="common">Brachiopod</name>
    <name type="synonym">Lingula unguis</name>
    <dbReference type="NCBI Taxonomy" id="7574"/>
    <lineage>
        <taxon>Eukaryota</taxon>
        <taxon>Metazoa</taxon>
        <taxon>Spiralia</taxon>
        <taxon>Lophotrochozoa</taxon>
        <taxon>Brachiopoda</taxon>
        <taxon>Linguliformea</taxon>
        <taxon>Lingulata</taxon>
        <taxon>Lingulida</taxon>
        <taxon>Linguloidea</taxon>
        <taxon>Lingulidae</taxon>
        <taxon>Lingula</taxon>
    </lineage>
</organism>
<dbReference type="Gene3D" id="3.30.390.10">
    <property type="entry name" value="Enolase-like, N-terminal domain"/>
    <property type="match status" value="1"/>
</dbReference>
<dbReference type="InterPro" id="IPR013342">
    <property type="entry name" value="Mandelate_racemase_C"/>
</dbReference>
<proteinExistence type="inferred from homology"/>
<keyword evidence="5" id="KW-0460">Magnesium</keyword>
<dbReference type="InterPro" id="IPR036849">
    <property type="entry name" value="Enolase-like_C_sf"/>
</dbReference>
<keyword evidence="11" id="KW-1185">Reference proteome</keyword>
<protein>
    <recommendedName>
        <fullName evidence="8">Mitochondrial enolase superfamily member 1</fullName>
        <ecNumber evidence="3">4.2.1.68</ecNumber>
    </recommendedName>
    <alternativeName>
        <fullName evidence="9">L-fuconate dehydratase</fullName>
    </alternativeName>
</protein>
<accession>A0A1S3J3E9</accession>
<evidence type="ECO:0000259" key="10">
    <source>
        <dbReference type="SMART" id="SM00922"/>
    </source>
</evidence>
<evidence type="ECO:0000256" key="7">
    <source>
        <dbReference type="ARBA" id="ARBA00061144"/>
    </source>
</evidence>
<dbReference type="InParanoid" id="A0A1S3J3E9"/>
<dbReference type="GO" id="GO:0016052">
    <property type="term" value="P:carbohydrate catabolic process"/>
    <property type="evidence" value="ECO:0007669"/>
    <property type="project" value="InterPro"/>
</dbReference>
<dbReference type="InterPro" id="IPR046945">
    <property type="entry name" value="RHMD-like"/>
</dbReference>
<evidence type="ECO:0000256" key="9">
    <source>
        <dbReference type="ARBA" id="ARBA00078003"/>
    </source>
</evidence>